<evidence type="ECO:0000259" key="12">
    <source>
        <dbReference type="PROSITE" id="PS51820"/>
    </source>
</evidence>
<dbReference type="Gene3D" id="2.60.120.260">
    <property type="entry name" value="Galactose-binding domain-like"/>
    <property type="match status" value="1"/>
</dbReference>
<dbReference type="Pfam" id="PF07691">
    <property type="entry name" value="PA14"/>
    <property type="match status" value="1"/>
</dbReference>
<dbReference type="PANTHER" id="PTHR42715:SF10">
    <property type="entry name" value="BETA-GLUCOSIDASE"/>
    <property type="match status" value="1"/>
</dbReference>
<accession>A0A1L9UZC0</accession>
<evidence type="ECO:0000313" key="14">
    <source>
        <dbReference type="Proteomes" id="UP000184499"/>
    </source>
</evidence>
<keyword evidence="8" id="KW-0119">Carbohydrate metabolism</keyword>
<reference evidence="14" key="1">
    <citation type="journal article" date="2017" name="Genome Biol.">
        <title>Comparative genomics reveals high biological diversity and specific adaptations in the industrially and medically important fungal genus Aspergillus.</title>
        <authorList>
            <person name="de Vries R.P."/>
            <person name="Riley R."/>
            <person name="Wiebenga A."/>
            <person name="Aguilar-Osorio G."/>
            <person name="Amillis S."/>
            <person name="Uchima C.A."/>
            <person name="Anderluh G."/>
            <person name="Asadollahi M."/>
            <person name="Askin M."/>
            <person name="Barry K."/>
            <person name="Battaglia E."/>
            <person name="Bayram O."/>
            <person name="Benocci T."/>
            <person name="Braus-Stromeyer S.A."/>
            <person name="Caldana C."/>
            <person name="Canovas D."/>
            <person name="Cerqueira G.C."/>
            <person name="Chen F."/>
            <person name="Chen W."/>
            <person name="Choi C."/>
            <person name="Clum A."/>
            <person name="Dos Santos R.A."/>
            <person name="Damasio A.R."/>
            <person name="Diallinas G."/>
            <person name="Emri T."/>
            <person name="Fekete E."/>
            <person name="Flipphi M."/>
            <person name="Freyberg S."/>
            <person name="Gallo A."/>
            <person name="Gournas C."/>
            <person name="Habgood R."/>
            <person name="Hainaut M."/>
            <person name="Harispe M.L."/>
            <person name="Henrissat B."/>
            <person name="Hilden K.S."/>
            <person name="Hope R."/>
            <person name="Hossain A."/>
            <person name="Karabika E."/>
            <person name="Karaffa L."/>
            <person name="Karanyi Z."/>
            <person name="Krasevec N."/>
            <person name="Kuo A."/>
            <person name="Kusch H."/>
            <person name="LaButti K."/>
            <person name="Lagendijk E.L."/>
            <person name="Lapidus A."/>
            <person name="Levasseur A."/>
            <person name="Lindquist E."/>
            <person name="Lipzen A."/>
            <person name="Logrieco A.F."/>
            <person name="MacCabe A."/>
            <person name="Maekelae M.R."/>
            <person name="Malavazi I."/>
            <person name="Melin P."/>
            <person name="Meyer V."/>
            <person name="Mielnichuk N."/>
            <person name="Miskei M."/>
            <person name="Molnar A.P."/>
            <person name="Mule G."/>
            <person name="Ngan C.Y."/>
            <person name="Orejas M."/>
            <person name="Orosz E."/>
            <person name="Ouedraogo J.P."/>
            <person name="Overkamp K.M."/>
            <person name="Park H.-S."/>
            <person name="Perrone G."/>
            <person name="Piumi F."/>
            <person name="Punt P.J."/>
            <person name="Ram A.F."/>
            <person name="Ramon A."/>
            <person name="Rauscher S."/>
            <person name="Record E."/>
            <person name="Riano-Pachon D.M."/>
            <person name="Robert V."/>
            <person name="Roehrig J."/>
            <person name="Ruller R."/>
            <person name="Salamov A."/>
            <person name="Salih N.S."/>
            <person name="Samson R.A."/>
            <person name="Sandor E."/>
            <person name="Sanguinetti M."/>
            <person name="Schuetze T."/>
            <person name="Sepcic K."/>
            <person name="Shelest E."/>
            <person name="Sherlock G."/>
            <person name="Sophianopoulou V."/>
            <person name="Squina F.M."/>
            <person name="Sun H."/>
            <person name="Susca A."/>
            <person name="Todd R.B."/>
            <person name="Tsang A."/>
            <person name="Unkles S.E."/>
            <person name="van de Wiele N."/>
            <person name="van Rossen-Uffink D."/>
            <person name="Oliveira J.V."/>
            <person name="Vesth T.C."/>
            <person name="Visser J."/>
            <person name="Yu J.-H."/>
            <person name="Zhou M."/>
            <person name="Andersen M.R."/>
            <person name="Archer D.B."/>
            <person name="Baker S.E."/>
            <person name="Benoit I."/>
            <person name="Brakhage A.A."/>
            <person name="Braus G.H."/>
            <person name="Fischer R."/>
            <person name="Frisvad J.C."/>
            <person name="Goldman G.H."/>
            <person name="Houbraken J."/>
            <person name="Oakley B."/>
            <person name="Pocsi I."/>
            <person name="Scazzocchio C."/>
            <person name="Seiboth B."/>
            <person name="vanKuyk P.A."/>
            <person name="Wortman J."/>
            <person name="Dyer P.S."/>
            <person name="Grigoriev I.V."/>
        </authorList>
    </citation>
    <scope>NUCLEOTIDE SEQUENCE [LARGE SCALE GENOMIC DNA]</scope>
    <source>
        <strain evidence="14">CBS 101740 / IMI 381727 / IBT 21946</strain>
    </source>
</reference>
<dbReference type="EMBL" id="KV878679">
    <property type="protein sequence ID" value="OJJ76889.1"/>
    <property type="molecule type" value="Genomic_DNA"/>
</dbReference>
<dbReference type="InterPro" id="IPR026891">
    <property type="entry name" value="Fn3-like"/>
</dbReference>
<dbReference type="InterPro" id="IPR036881">
    <property type="entry name" value="Glyco_hydro_3_C_sf"/>
</dbReference>
<evidence type="ECO:0000256" key="3">
    <source>
        <dbReference type="ARBA" id="ARBA00005336"/>
    </source>
</evidence>
<dbReference type="Gene3D" id="3.20.20.300">
    <property type="entry name" value="Glycoside hydrolase, family 3, N-terminal domain"/>
    <property type="match status" value="1"/>
</dbReference>
<keyword evidence="14" id="KW-1185">Reference proteome</keyword>
<dbReference type="PANTHER" id="PTHR42715">
    <property type="entry name" value="BETA-GLUCOSIDASE"/>
    <property type="match status" value="1"/>
</dbReference>
<dbReference type="SUPFAM" id="SSF51445">
    <property type="entry name" value="(Trans)glycosidases"/>
    <property type="match status" value="1"/>
</dbReference>
<dbReference type="InterPro" id="IPR002772">
    <property type="entry name" value="Glyco_hydro_3_C"/>
</dbReference>
<dbReference type="InterPro" id="IPR037524">
    <property type="entry name" value="PA14/GLEYA"/>
</dbReference>
<evidence type="ECO:0000256" key="9">
    <source>
        <dbReference type="ARBA" id="ARBA00023295"/>
    </source>
</evidence>
<gene>
    <name evidence="13" type="ORF">ASPBRDRAFT_201963</name>
</gene>
<dbReference type="InterPro" id="IPR017853">
    <property type="entry name" value="GH"/>
</dbReference>
<evidence type="ECO:0000256" key="8">
    <source>
        <dbReference type="ARBA" id="ARBA00023277"/>
    </source>
</evidence>
<proteinExistence type="inferred from homology"/>
<dbReference type="InterPro" id="IPR011658">
    <property type="entry name" value="PA14_dom"/>
</dbReference>
<keyword evidence="6" id="KW-0136">Cellulose degradation</keyword>
<dbReference type="InterPro" id="IPR001764">
    <property type="entry name" value="Glyco_hydro_3_N"/>
</dbReference>
<dbReference type="GO" id="GO:0008422">
    <property type="term" value="F:beta-glucosidase activity"/>
    <property type="evidence" value="ECO:0007669"/>
    <property type="project" value="UniProtKB-EC"/>
</dbReference>
<dbReference type="PROSITE" id="PS51820">
    <property type="entry name" value="PA14"/>
    <property type="match status" value="1"/>
</dbReference>
<protein>
    <recommendedName>
        <fullName evidence="4">beta-glucosidase</fullName>
        <ecNumber evidence="4">3.2.1.21</ecNumber>
    </recommendedName>
</protein>
<dbReference type="EC" id="3.2.1.21" evidence="4"/>
<dbReference type="InterPro" id="IPR050288">
    <property type="entry name" value="Cellulose_deg_GH3"/>
</dbReference>
<dbReference type="SUPFAM" id="SSF52279">
    <property type="entry name" value="Beta-D-glucan exohydrolase, C-terminal domain"/>
    <property type="match status" value="1"/>
</dbReference>
<dbReference type="STRING" id="767769.A0A1L9UZC0"/>
<dbReference type="OMA" id="GHNNDTE"/>
<keyword evidence="5" id="KW-0378">Hydrolase</keyword>
<dbReference type="UniPathway" id="UPA00696"/>
<dbReference type="SMART" id="SM00758">
    <property type="entry name" value="PA14"/>
    <property type="match status" value="1"/>
</dbReference>
<dbReference type="Gene3D" id="3.40.50.1700">
    <property type="entry name" value="Glycoside hydrolase family 3 C-terminal domain"/>
    <property type="match status" value="1"/>
</dbReference>
<keyword evidence="10" id="KW-0624">Polysaccharide degradation</keyword>
<evidence type="ECO:0000256" key="5">
    <source>
        <dbReference type="ARBA" id="ARBA00022801"/>
    </source>
</evidence>
<dbReference type="Gene3D" id="2.60.40.10">
    <property type="entry name" value="Immunoglobulins"/>
    <property type="match status" value="1"/>
</dbReference>
<keyword evidence="9" id="KW-0326">Glycosidase</keyword>
<dbReference type="Pfam" id="PF01915">
    <property type="entry name" value="Glyco_hydro_3_C"/>
    <property type="match status" value="1"/>
</dbReference>
<feature type="domain" description="PA14" evidence="12">
    <location>
        <begin position="430"/>
        <end position="590"/>
    </location>
</feature>
<dbReference type="GO" id="GO:0030245">
    <property type="term" value="P:cellulose catabolic process"/>
    <property type="evidence" value="ECO:0007669"/>
    <property type="project" value="UniProtKB-UniPathway"/>
</dbReference>
<dbReference type="Pfam" id="PF00933">
    <property type="entry name" value="Glyco_hydro_3"/>
    <property type="match status" value="1"/>
</dbReference>
<dbReference type="Proteomes" id="UP000184499">
    <property type="component" value="Unassembled WGS sequence"/>
</dbReference>
<dbReference type="InterPro" id="IPR013783">
    <property type="entry name" value="Ig-like_fold"/>
</dbReference>
<sequence length="874" mass="95726">MTVSQDRIEATLKKLSLTEKCLLLSGKNMWETLDLPRLGIQSLKTTDGPAGVRGARWTDGSYTTFIPCGISLAATFDPQLVQRIGTVLGTETRGKKAHILLAPTMNLSRSPLGGRNFENFGEDPFLTGVMATHYIQGIQSQGVGACMKHFVANDQETRRFNMDEQIDERTLREVYLKPFYMALKADPWAAMTSYPKINGEHADTSRHLVYEILRQEWGFENLVMSDWGGLNSTVRSIKATTDLEMPGPPLRYGPALEAAVKSGEVSETDDIDPSVRRLLRTLHRAGLLSSDEDVANVSATNVLHASNGIHATNGTDVQADEEALDTPEFRAIAREAAASGIVLLKNNHKLLPLQPANLRKIAIIGPNAKTPTAGGTGSAIVNPYYITTPYESIVEAARKVNPDVDITYEQGILTHLHLPLLGNILRTPDGQRTGVRVDFYQGHDFEGEIVATTHWQNSMVYLMSDGDIPSILRGKSYCFRVLGRFTPTISGQYDFSLSNTGKATFFVNNELFIDNREWSTICANFMNCSSPDKLNTMHLEAGVTYDFRIDNVAVPPPTRPHDNTLFHRIAGVKVGMLIQRDEELMMKSAISAAQKADVTIVVAGHNNDTEREGCDRTSLALPRRTDELIERLCQVNSNTVIVTQSACAITMPWASQARAIVHAWYQGQENGNALADVLLGHVNPSGKLPITFPHKLEDHGSHPWFPGDAVKDHAEYGEGILVGYRWFDDQQVEPLWPFGYGLSYTSHEITGVHVEGTIAAGGSRNATITATVTNTGQYAGSEVVQVYVSSSSCIEAAAQRASKSLAGFAKVFTFPGESKEVRISIGCDAVAWYDVEKGNGSGSGGRWRIDQGVYRCFIGSSSRDIVTVVDVVVD</sequence>
<dbReference type="GeneID" id="93574107"/>
<evidence type="ECO:0000313" key="13">
    <source>
        <dbReference type="EMBL" id="OJJ76889.1"/>
    </source>
</evidence>
<evidence type="ECO:0000256" key="4">
    <source>
        <dbReference type="ARBA" id="ARBA00012744"/>
    </source>
</evidence>
<dbReference type="InterPro" id="IPR036962">
    <property type="entry name" value="Glyco_hydro_3_N_sf"/>
</dbReference>
<organism evidence="13 14">
    <name type="scientific">Aspergillus brasiliensis (strain CBS 101740 / IMI 381727 / IBT 21946)</name>
    <dbReference type="NCBI Taxonomy" id="767769"/>
    <lineage>
        <taxon>Eukaryota</taxon>
        <taxon>Fungi</taxon>
        <taxon>Dikarya</taxon>
        <taxon>Ascomycota</taxon>
        <taxon>Pezizomycotina</taxon>
        <taxon>Eurotiomycetes</taxon>
        <taxon>Eurotiomycetidae</taxon>
        <taxon>Eurotiales</taxon>
        <taxon>Aspergillaceae</taxon>
        <taxon>Aspergillus</taxon>
        <taxon>Aspergillus subgen. Circumdati</taxon>
    </lineage>
</organism>
<dbReference type="RefSeq" id="XP_067484136.1">
    <property type="nucleotide sequence ID" value="XM_067621619.1"/>
</dbReference>
<dbReference type="OrthoDB" id="47059at2759"/>
<comment type="catalytic activity">
    <reaction evidence="1">
        <text>Hydrolysis of terminal, non-reducing beta-D-glucosyl residues with release of beta-D-glucose.</text>
        <dbReference type="EC" id="3.2.1.21"/>
    </reaction>
</comment>
<comment type="pathway">
    <text evidence="2">Glycan metabolism; cellulose degradation.</text>
</comment>
<evidence type="ECO:0000256" key="10">
    <source>
        <dbReference type="ARBA" id="ARBA00023326"/>
    </source>
</evidence>
<dbReference type="SMART" id="SM01217">
    <property type="entry name" value="Fn3_like"/>
    <property type="match status" value="1"/>
</dbReference>
<evidence type="ECO:0000256" key="2">
    <source>
        <dbReference type="ARBA" id="ARBA00004987"/>
    </source>
</evidence>
<keyword evidence="7" id="KW-0325">Glycoprotein</keyword>
<evidence type="ECO:0000256" key="7">
    <source>
        <dbReference type="ARBA" id="ARBA00023180"/>
    </source>
</evidence>
<evidence type="ECO:0000256" key="1">
    <source>
        <dbReference type="ARBA" id="ARBA00000448"/>
    </source>
</evidence>
<comment type="function">
    <text evidence="11">Beta-glucosidases are one of a number of cellulolytic enzymes involved in the degradation of cellulosic biomass. Catalyzes the last step releasing glucose from the inhibitory cellobiose.</text>
</comment>
<dbReference type="PRINTS" id="PR00133">
    <property type="entry name" value="GLHYDRLASE3"/>
</dbReference>
<evidence type="ECO:0000256" key="6">
    <source>
        <dbReference type="ARBA" id="ARBA00023001"/>
    </source>
</evidence>
<dbReference type="Pfam" id="PF14310">
    <property type="entry name" value="Fn3-like"/>
    <property type="match status" value="1"/>
</dbReference>
<dbReference type="VEuPathDB" id="FungiDB:ASPBRDRAFT_201963"/>
<dbReference type="AlphaFoldDB" id="A0A1L9UZC0"/>
<name>A0A1L9UZC0_ASPBC</name>
<comment type="similarity">
    <text evidence="3">Belongs to the glycosyl hydrolase 3 family.</text>
</comment>
<evidence type="ECO:0000256" key="11">
    <source>
        <dbReference type="ARBA" id="ARBA00024983"/>
    </source>
</evidence>